<keyword evidence="4" id="KW-1185">Reference proteome</keyword>
<dbReference type="InterPro" id="IPR004087">
    <property type="entry name" value="KH_dom"/>
</dbReference>
<sequence>MSKESLEPKKVVEIQERKIIVPSHRFTPLRKNWMEIYSPIVEQLKLDIRIISRRRIIEMRTNQNTVRHDALQKATEFVQAFLVGFAVEDALALVRLDDLFVDSFAFEDVKLIKGDHLSRAIGRVSGKGGEVKKKIETATSTRIVIAGHRVHILGSYERIRIAKRAISEIIMGSPPGKVYARLQRLASLSSSIL</sequence>
<gene>
    <name evidence="3" type="ORF">ADUPG1_000459</name>
</gene>
<dbReference type="SUPFAM" id="SSF54791">
    <property type="entry name" value="Eukaryotic type KH-domain (KH-domain type I)"/>
    <property type="match status" value="1"/>
</dbReference>
<dbReference type="EMBL" id="BQXS01000163">
    <property type="protein sequence ID" value="GKT28143.1"/>
    <property type="molecule type" value="Genomic_DNA"/>
</dbReference>
<dbReference type="Pfam" id="PF22891">
    <property type="entry name" value="KH_PNO1_2nd"/>
    <property type="match status" value="1"/>
</dbReference>
<dbReference type="SMART" id="SM00322">
    <property type="entry name" value="KH"/>
    <property type="match status" value="1"/>
</dbReference>
<keyword evidence="1" id="KW-0694">RNA-binding</keyword>
<dbReference type="PANTHER" id="PTHR12826:SF13">
    <property type="entry name" value="RNA-BINDING PROTEIN PNO1"/>
    <property type="match status" value="1"/>
</dbReference>
<feature type="domain" description="K Homology" evidence="2">
    <location>
        <begin position="103"/>
        <end position="171"/>
    </location>
</feature>
<evidence type="ECO:0000259" key="2">
    <source>
        <dbReference type="SMART" id="SM00322"/>
    </source>
</evidence>
<dbReference type="PANTHER" id="PTHR12826">
    <property type="entry name" value="RIBONUCLEASE Y"/>
    <property type="match status" value="1"/>
</dbReference>
<dbReference type="InterPro" id="IPR055211">
    <property type="entry name" value="KH_PNO1_2nd"/>
</dbReference>
<proteinExistence type="predicted"/>
<organism evidence="3 4">
    <name type="scientific">Aduncisulcus paluster</name>
    <dbReference type="NCBI Taxonomy" id="2918883"/>
    <lineage>
        <taxon>Eukaryota</taxon>
        <taxon>Metamonada</taxon>
        <taxon>Carpediemonas-like organisms</taxon>
        <taxon>Aduncisulcus</taxon>
    </lineage>
</organism>
<protein>
    <submittedName>
        <fullName evidence="3">Pre-rRNA-processing protein PNO1-like protein</fullName>
    </submittedName>
</protein>
<dbReference type="Proteomes" id="UP001057375">
    <property type="component" value="Unassembled WGS sequence"/>
</dbReference>
<evidence type="ECO:0000256" key="1">
    <source>
        <dbReference type="ARBA" id="ARBA00022884"/>
    </source>
</evidence>
<dbReference type="Gene3D" id="3.30.1370.10">
    <property type="entry name" value="K Homology domain, type 1"/>
    <property type="match status" value="1"/>
</dbReference>
<name>A0ABQ5K6F6_9EUKA</name>
<reference evidence="3" key="1">
    <citation type="submission" date="2022-03" db="EMBL/GenBank/DDBJ databases">
        <title>Draft genome sequence of Aduncisulcus paluster, a free-living microaerophilic Fornicata.</title>
        <authorList>
            <person name="Yuyama I."/>
            <person name="Kume K."/>
            <person name="Tamura T."/>
            <person name="Inagaki Y."/>
            <person name="Hashimoto T."/>
        </authorList>
    </citation>
    <scope>NUCLEOTIDE SEQUENCE</scope>
    <source>
        <strain evidence="3">NY0171</strain>
    </source>
</reference>
<evidence type="ECO:0000313" key="4">
    <source>
        <dbReference type="Proteomes" id="UP001057375"/>
    </source>
</evidence>
<evidence type="ECO:0000313" key="3">
    <source>
        <dbReference type="EMBL" id="GKT28143.1"/>
    </source>
</evidence>
<accession>A0ABQ5K6F6</accession>
<comment type="caution">
    <text evidence="3">The sequence shown here is derived from an EMBL/GenBank/DDBJ whole genome shotgun (WGS) entry which is preliminary data.</text>
</comment>
<dbReference type="InterPro" id="IPR036612">
    <property type="entry name" value="KH_dom_type_1_sf"/>
</dbReference>